<keyword evidence="2" id="KW-0645">Protease</keyword>
<keyword evidence="3" id="KW-0064">Aspartyl protease</keyword>
<evidence type="ECO:0000256" key="4">
    <source>
        <dbReference type="ARBA" id="ARBA00022801"/>
    </source>
</evidence>
<dbReference type="KEGG" id="mdu:MDUV_51490"/>
<dbReference type="CDD" id="cd00518">
    <property type="entry name" value="H2MP"/>
    <property type="match status" value="1"/>
</dbReference>
<accession>A0A7I7K9Q3</accession>
<evidence type="ECO:0000256" key="3">
    <source>
        <dbReference type="ARBA" id="ARBA00022750"/>
    </source>
</evidence>
<dbReference type="Gene3D" id="3.40.50.1450">
    <property type="entry name" value="HybD-like"/>
    <property type="match status" value="1"/>
</dbReference>
<dbReference type="Pfam" id="PF01750">
    <property type="entry name" value="HycI"/>
    <property type="match status" value="1"/>
</dbReference>
<dbReference type="EMBL" id="AP022563">
    <property type="protein sequence ID" value="BBX20289.1"/>
    <property type="molecule type" value="Genomic_DNA"/>
</dbReference>
<comment type="similarity">
    <text evidence="1">Belongs to the peptidase A31 family.</text>
</comment>
<name>A0A7I7K9Q3_9MYCO</name>
<dbReference type="PANTHER" id="PTHR30302:SF1">
    <property type="entry name" value="HYDROGENASE 2 MATURATION PROTEASE"/>
    <property type="match status" value="1"/>
</dbReference>
<sequence>MTDPRAVVIGIGNRFRSDDAIGPVVAARLEELALPGVLVTVCDGEPAGLLDTWAGVDLAVIIDAVRCEPATPGRIWRTTIDEVCGLPSATSSHAVGIPEAVRLGQALGRVPAELVVIAVEADSLVLGDGLSGPVAAAAPEVLRTVLRELSRVGVG</sequence>
<evidence type="ECO:0000313" key="6">
    <source>
        <dbReference type="Proteomes" id="UP000467006"/>
    </source>
</evidence>
<dbReference type="InterPro" id="IPR000671">
    <property type="entry name" value="Peptidase_A31"/>
</dbReference>
<evidence type="ECO:0000313" key="5">
    <source>
        <dbReference type="EMBL" id="BBX20289.1"/>
    </source>
</evidence>
<dbReference type="InterPro" id="IPR023430">
    <property type="entry name" value="Pept_HybD-like_dom_sf"/>
</dbReference>
<reference evidence="5 6" key="1">
    <citation type="journal article" date="2019" name="Emerg. Microbes Infect.">
        <title>Comprehensive subspecies identification of 175 nontuberculous mycobacteria species based on 7547 genomic profiles.</title>
        <authorList>
            <person name="Matsumoto Y."/>
            <person name="Kinjo T."/>
            <person name="Motooka D."/>
            <person name="Nabeya D."/>
            <person name="Jung N."/>
            <person name="Uechi K."/>
            <person name="Horii T."/>
            <person name="Iida T."/>
            <person name="Fujita J."/>
            <person name="Nakamura S."/>
        </authorList>
    </citation>
    <scope>NUCLEOTIDE SEQUENCE [LARGE SCALE GENOMIC DNA]</scope>
    <source>
        <strain evidence="5 6">JCM 6396</strain>
    </source>
</reference>
<dbReference type="RefSeq" id="WP_163722383.1">
    <property type="nucleotide sequence ID" value="NZ_AP022563.1"/>
</dbReference>
<dbReference type="GO" id="GO:0016485">
    <property type="term" value="P:protein processing"/>
    <property type="evidence" value="ECO:0007669"/>
    <property type="project" value="TreeGrafter"/>
</dbReference>
<dbReference type="GO" id="GO:0004190">
    <property type="term" value="F:aspartic-type endopeptidase activity"/>
    <property type="evidence" value="ECO:0007669"/>
    <property type="project" value="UniProtKB-KW"/>
</dbReference>
<dbReference type="GO" id="GO:0008047">
    <property type="term" value="F:enzyme activator activity"/>
    <property type="evidence" value="ECO:0007669"/>
    <property type="project" value="InterPro"/>
</dbReference>
<dbReference type="Proteomes" id="UP000467006">
    <property type="component" value="Chromosome"/>
</dbReference>
<keyword evidence="6" id="KW-1185">Reference proteome</keyword>
<organism evidence="5 6">
    <name type="scientific">Mycolicibacterium duvalii</name>
    <dbReference type="NCBI Taxonomy" id="39688"/>
    <lineage>
        <taxon>Bacteria</taxon>
        <taxon>Bacillati</taxon>
        <taxon>Actinomycetota</taxon>
        <taxon>Actinomycetes</taxon>
        <taxon>Mycobacteriales</taxon>
        <taxon>Mycobacteriaceae</taxon>
        <taxon>Mycolicibacterium</taxon>
    </lineage>
</organism>
<keyword evidence="4" id="KW-0378">Hydrolase</keyword>
<protein>
    <submittedName>
        <fullName evidence="5">Peptidase M52</fullName>
    </submittedName>
</protein>
<dbReference type="PANTHER" id="PTHR30302">
    <property type="entry name" value="HYDROGENASE 1 MATURATION PROTEASE"/>
    <property type="match status" value="1"/>
</dbReference>
<gene>
    <name evidence="5" type="ORF">MDUV_51490</name>
</gene>
<evidence type="ECO:0000256" key="1">
    <source>
        <dbReference type="ARBA" id="ARBA00006814"/>
    </source>
</evidence>
<dbReference type="AlphaFoldDB" id="A0A7I7K9Q3"/>
<dbReference type="NCBIfam" id="TIGR00072">
    <property type="entry name" value="hydrog_prot"/>
    <property type="match status" value="1"/>
</dbReference>
<dbReference type="SUPFAM" id="SSF53163">
    <property type="entry name" value="HybD-like"/>
    <property type="match status" value="1"/>
</dbReference>
<proteinExistence type="inferred from homology"/>
<evidence type="ECO:0000256" key="2">
    <source>
        <dbReference type="ARBA" id="ARBA00022670"/>
    </source>
</evidence>